<accession>A0A369TH50</accession>
<dbReference type="Proteomes" id="UP000253977">
    <property type="component" value="Unassembled WGS sequence"/>
</dbReference>
<gene>
    <name evidence="6" type="ORF">DU478_21795</name>
</gene>
<dbReference type="GO" id="GO:0020037">
    <property type="term" value="F:heme binding"/>
    <property type="evidence" value="ECO:0007669"/>
    <property type="project" value="InterPro"/>
</dbReference>
<dbReference type="AlphaFoldDB" id="A0A369TH50"/>
<evidence type="ECO:0000256" key="2">
    <source>
        <dbReference type="ARBA" id="ARBA00022723"/>
    </source>
</evidence>
<dbReference type="GO" id="GO:0046872">
    <property type="term" value="F:metal ion binding"/>
    <property type="evidence" value="ECO:0007669"/>
    <property type="project" value="UniProtKB-KW"/>
</dbReference>
<keyword evidence="1 4" id="KW-0349">Heme</keyword>
<evidence type="ECO:0000313" key="7">
    <source>
        <dbReference type="Proteomes" id="UP000253977"/>
    </source>
</evidence>
<sequence>MFARISFLAAGLAALAACQPTSSDGTMPGPADGRALFMDNCAVCHGADAKGDGPMARAMAKAPPNLTLIAVRNGDRFPRARVLSTIDGYARSDLDGPNMPEFGELLRGDLVPVDTGDGIATPTPRKLVALLEYLESIQATR</sequence>
<dbReference type="SUPFAM" id="SSF46626">
    <property type="entry name" value="Cytochrome c"/>
    <property type="match status" value="1"/>
</dbReference>
<protein>
    <submittedName>
        <fullName evidence="6">Cytochrome c</fullName>
    </submittedName>
</protein>
<name>A0A369TH50_9RHOB</name>
<keyword evidence="7" id="KW-1185">Reference proteome</keyword>
<keyword evidence="2 4" id="KW-0479">Metal-binding</keyword>
<dbReference type="GO" id="GO:0009055">
    <property type="term" value="F:electron transfer activity"/>
    <property type="evidence" value="ECO:0007669"/>
    <property type="project" value="InterPro"/>
</dbReference>
<evidence type="ECO:0000256" key="4">
    <source>
        <dbReference type="PROSITE-ProRule" id="PRU00433"/>
    </source>
</evidence>
<dbReference type="PROSITE" id="PS51257">
    <property type="entry name" value="PROKAR_LIPOPROTEIN"/>
    <property type="match status" value="1"/>
</dbReference>
<evidence type="ECO:0000259" key="5">
    <source>
        <dbReference type="PROSITE" id="PS51007"/>
    </source>
</evidence>
<organism evidence="6 7">
    <name type="scientific">Thalassococcus profundi</name>
    <dbReference type="NCBI Taxonomy" id="2282382"/>
    <lineage>
        <taxon>Bacteria</taxon>
        <taxon>Pseudomonadati</taxon>
        <taxon>Pseudomonadota</taxon>
        <taxon>Alphaproteobacteria</taxon>
        <taxon>Rhodobacterales</taxon>
        <taxon>Roseobacteraceae</taxon>
        <taxon>Thalassococcus</taxon>
    </lineage>
</organism>
<proteinExistence type="predicted"/>
<evidence type="ECO:0000313" key="6">
    <source>
        <dbReference type="EMBL" id="RDD64162.1"/>
    </source>
</evidence>
<feature type="domain" description="Cytochrome c" evidence="5">
    <location>
        <begin position="28"/>
        <end position="138"/>
    </location>
</feature>
<dbReference type="EMBL" id="QPMK01000028">
    <property type="protein sequence ID" value="RDD64162.1"/>
    <property type="molecule type" value="Genomic_DNA"/>
</dbReference>
<dbReference type="OrthoDB" id="5514238at2"/>
<dbReference type="PROSITE" id="PS51007">
    <property type="entry name" value="CYTC"/>
    <property type="match status" value="1"/>
</dbReference>
<keyword evidence="3 4" id="KW-0408">Iron</keyword>
<dbReference type="Gene3D" id="1.10.760.10">
    <property type="entry name" value="Cytochrome c-like domain"/>
    <property type="match status" value="1"/>
</dbReference>
<dbReference type="Pfam" id="PF00034">
    <property type="entry name" value="Cytochrom_C"/>
    <property type="match status" value="1"/>
</dbReference>
<dbReference type="RefSeq" id="WP_114512963.1">
    <property type="nucleotide sequence ID" value="NZ_QPMK01000028.1"/>
</dbReference>
<dbReference type="InterPro" id="IPR009056">
    <property type="entry name" value="Cyt_c-like_dom"/>
</dbReference>
<evidence type="ECO:0000256" key="1">
    <source>
        <dbReference type="ARBA" id="ARBA00022617"/>
    </source>
</evidence>
<reference evidence="6 7" key="1">
    <citation type="submission" date="2018-07" db="EMBL/GenBank/DDBJ databases">
        <title>Thalassococcus profundi sp. nov., a marine bacterium isolated from deep seawater of Okinawa Trough.</title>
        <authorList>
            <person name="Yu M."/>
        </authorList>
    </citation>
    <scope>NUCLEOTIDE SEQUENCE [LARGE SCALE GENOMIC DNA]</scope>
    <source>
        <strain evidence="6 7">WRAS1</strain>
    </source>
</reference>
<dbReference type="InterPro" id="IPR036909">
    <property type="entry name" value="Cyt_c-like_dom_sf"/>
</dbReference>
<comment type="caution">
    <text evidence="6">The sequence shown here is derived from an EMBL/GenBank/DDBJ whole genome shotgun (WGS) entry which is preliminary data.</text>
</comment>
<evidence type="ECO:0000256" key="3">
    <source>
        <dbReference type="ARBA" id="ARBA00023004"/>
    </source>
</evidence>